<accession>A0ABR2EE49</accession>
<sequence>MLCRPQVTVLSFRDRDSSLEKNVAGDQTQAGLTAWHHGSASLQVYKEGEARRFKVIPVSFPFVAIYRAIATLLIGAAQVLQHQQLSSAPPKPCPST</sequence>
<comment type="caution">
    <text evidence="1">The sequence shown here is derived from an EMBL/GenBank/DDBJ whole genome shotgun (WGS) entry which is preliminary data.</text>
</comment>
<dbReference type="Proteomes" id="UP001472677">
    <property type="component" value="Unassembled WGS sequence"/>
</dbReference>
<name>A0ABR2EE49_9ROSI</name>
<gene>
    <name evidence="1" type="ORF">V6N12_042211</name>
</gene>
<dbReference type="EMBL" id="JBBPBM010000015">
    <property type="protein sequence ID" value="KAK8558919.1"/>
    <property type="molecule type" value="Genomic_DNA"/>
</dbReference>
<evidence type="ECO:0000313" key="2">
    <source>
        <dbReference type="Proteomes" id="UP001472677"/>
    </source>
</evidence>
<protein>
    <submittedName>
        <fullName evidence="1">Uncharacterized protein</fullName>
    </submittedName>
</protein>
<evidence type="ECO:0000313" key="1">
    <source>
        <dbReference type="EMBL" id="KAK8558919.1"/>
    </source>
</evidence>
<proteinExistence type="predicted"/>
<keyword evidence="2" id="KW-1185">Reference proteome</keyword>
<organism evidence="1 2">
    <name type="scientific">Hibiscus sabdariffa</name>
    <name type="common">roselle</name>
    <dbReference type="NCBI Taxonomy" id="183260"/>
    <lineage>
        <taxon>Eukaryota</taxon>
        <taxon>Viridiplantae</taxon>
        <taxon>Streptophyta</taxon>
        <taxon>Embryophyta</taxon>
        <taxon>Tracheophyta</taxon>
        <taxon>Spermatophyta</taxon>
        <taxon>Magnoliopsida</taxon>
        <taxon>eudicotyledons</taxon>
        <taxon>Gunneridae</taxon>
        <taxon>Pentapetalae</taxon>
        <taxon>rosids</taxon>
        <taxon>malvids</taxon>
        <taxon>Malvales</taxon>
        <taxon>Malvaceae</taxon>
        <taxon>Malvoideae</taxon>
        <taxon>Hibiscus</taxon>
    </lineage>
</organism>
<reference evidence="1 2" key="1">
    <citation type="journal article" date="2024" name="G3 (Bethesda)">
        <title>Genome assembly of Hibiscus sabdariffa L. provides insights into metabolisms of medicinal natural products.</title>
        <authorList>
            <person name="Kim T."/>
        </authorList>
    </citation>
    <scope>NUCLEOTIDE SEQUENCE [LARGE SCALE GENOMIC DNA]</scope>
    <source>
        <strain evidence="1">TK-2024</strain>
        <tissue evidence="1">Old leaves</tissue>
    </source>
</reference>